<sequence length="231" mass="25802">MSGSEKMENQRDQTHTGNMIIIGFFVFTISIIAVTISIIFAVDIKGGIYRDTSHCSQNKIIIRMPWNLHNGGIDAQDANSSSVTGMTSEEVFSEELTTGPTTLESEIWTDEFQTTVTTEQTAKLTSEVLTTTDKQTDEYTTQEIQAGSERNISLFNPETCHLYFGIDDIFSKDLTCDHRTPCNPCSRHYCCSNYGWCDQSSLHCGCSTCVNYREVYGICPCQFECFACGSI</sequence>
<reference evidence="3" key="1">
    <citation type="submission" date="2025-08" db="UniProtKB">
        <authorList>
            <consortium name="RefSeq"/>
        </authorList>
    </citation>
    <scope>IDENTIFICATION</scope>
    <source>
        <tissue evidence="3">Testes</tissue>
    </source>
</reference>
<keyword evidence="1" id="KW-0812">Transmembrane</keyword>
<dbReference type="GeneID" id="102807226"/>
<protein>
    <submittedName>
        <fullName evidence="3">Uncharacterized protein LOC102807226</fullName>
    </submittedName>
</protein>
<organism evidence="2 3">
    <name type="scientific">Saccoglossus kowalevskii</name>
    <name type="common">Acorn worm</name>
    <dbReference type="NCBI Taxonomy" id="10224"/>
    <lineage>
        <taxon>Eukaryota</taxon>
        <taxon>Metazoa</taxon>
        <taxon>Hemichordata</taxon>
        <taxon>Enteropneusta</taxon>
        <taxon>Harrimaniidae</taxon>
        <taxon>Saccoglossus</taxon>
    </lineage>
</organism>
<name>A0ABM0MAB9_SACKO</name>
<accession>A0ABM0MAB9</accession>
<keyword evidence="2" id="KW-1185">Reference proteome</keyword>
<feature type="transmembrane region" description="Helical" evidence="1">
    <location>
        <begin position="20"/>
        <end position="42"/>
    </location>
</feature>
<keyword evidence="1" id="KW-1133">Transmembrane helix</keyword>
<evidence type="ECO:0000256" key="1">
    <source>
        <dbReference type="SAM" id="Phobius"/>
    </source>
</evidence>
<dbReference type="Proteomes" id="UP000694865">
    <property type="component" value="Unplaced"/>
</dbReference>
<keyword evidence="1" id="KW-0472">Membrane</keyword>
<gene>
    <name evidence="3" type="primary">LOC102807226</name>
</gene>
<proteinExistence type="predicted"/>
<dbReference type="RefSeq" id="XP_006816960.1">
    <property type="nucleotide sequence ID" value="XM_006816897.1"/>
</dbReference>
<evidence type="ECO:0000313" key="2">
    <source>
        <dbReference type="Proteomes" id="UP000694865"/>
    </source>
</evidence>
<evidence type="ECO:0000313" key="3">
    <source>
        <dbReference type="RefSeq" id="XP_006816960.1"/>
    </source>
</evidence>